<sequence>MNAGNARTEPANTSSSGVHVSSAMSREFRSLPDRRWKSRLRLRTLLYSFKNSAASYRKSYKIIEIARYLETDVDGGDAQEGNAEEPVAVKSEDLMEVEESHFVEKDIAQDPPENFAKEDSADEDIPVQPKTYEKMKEGLRSLVPKHSTRMESDSFCYSFIKLFLFLLIPLCVIFASLVLREQNYQHSTVFANISVELKKRVYGQDQAVEAVGKYLQLDKPVLKMMALVGGTGVGKSYTTQIIESNFPIYSIRQYFSPISLTMNDVGFSFLYPKLIVLENLKEHDLADVVNFLKMNDKVDVNQYITVLAVFNVERMDDDLLRKIDLDQSAKTIRDSFAGANLDVKVITFELLGEDVLEKCIIDAARVSEITLSDDDFESVKQQLVTNNAGCKGAYSKVQVIGRK</sequence>
<evidence type="ECO:0000256" key="1">
    <source>
        <dbReference type="SAM" id="MobiDB-lite"/>
    </source>
</evidence>
<proteinExistence type="predicted"/>
<keyword evidence="2" id="KW-1133">Transmembrane helix</keyword>
<organism evidence="3 4">
    <name type="scientific">Dinoponera quadriceps</name>
    <name type="common">South American ant</name>
    <dbReference type="NCBI Taxonomy" id="609295"/>
    <lineage>
        <taxon>Eukaryota</taxon>
        <taxon>Metazoa</taxon>
        <taxon>Ecdysozoa</taxon>
        <taxon>Arthropoda</taxon>
        <taxon>Hexapoda</taxon>
        <taxon>Insecta</taxon>
        <taxon>Pterygota</taxon>
        <taxon>Neoptera</taxon>
        <taxon>Endopterygota</taxon>
        <taxon>Hymenoptera</taxon>
        <taxon>Apocrita</taxon>
        <taxon>Aculeata</taxon>
        <taxon>Formicoidea</taxon>
        <taxon>Formicidae</taxon>
        <taxon>Ponerinae</taxon>
        <taxon>Ponerini</taxon>
        <taxon>Dinoponera</taxon>
    </lineage>
</organism>
<name>A0A6P3WT58_DINQU</name>
<keyword evidence="2" id="KW-0812">Transmembrane</keyword>
<dbReference type="AlphaFoldDB" id="A0A6P3WT58"/>
<feature type="transmembrane region" description="Helical" evidence="2">
    <location>
        <begin position="155"/>
        <end position="179"/>
    </location>
</feature>
<evidence type="ECO:0000313" key="4">
    <source>
        <dbReference type="RefSeq" id="XP_014469318.1"/>
    </source>
</evidence>
<dbReference type="SUPFAM" id="SSF52540">
    <property type="entry name" value="P-loop containing nucleoside triphosphate hydrolases"/>
    <property type="match status" value="1"/>
</dbReference>
<protein>
    <submittedName>
        <fullName evidence="4">Uncharacterized protein LOC106741633 isoform X1</fullName>
    </submittedName>
</protein>
<dbReference type="KEGG" id="dqu:106741633"/>
<dbReference type="InterPro" id="IPR027417">
    <property type="entry name" value="P-loop_NTPase"/>
</dbReference>
<evidence type="ECO:0000313" key="3">
    <source>
        <dbReference type="Proteomes" id="UP000515204"/>
    </source>
</evidence>
<dbReference type="Gene3D" id="3.40.50.300">
    <property type="entry name" value="P-loop containing nucleotide triphosphate hydrolases"/>
    <property type="match status" value="1"/>
</dbReference>
<dbReference type="RefSeq" id="XP_014469318.1">
    <property type="nucleotide sequence ID" value="XM_014613832.1"/>
</dbReference>
<dbReference type="GeneID" id="106741633"/>
<reference evidence="4" key="1">
    <citation type="submission" date="2025-08" db="UniProtKB">
        <authorList>
            <consortium name="RefSeq"/>
        </authorList>
    </citation>
    <scope>IDENTIFICATION</scope>
</reference>
<keyword evidence="2" id="KW-0472">Membrane</keyword>
<accession>A0A6P3WT58</accession>
<dbReference type="OrthoDB" id="8191652at2759"/>
<feature type="region of interest" description="Disordered" evidence="1">
    <location>
        <begin position="1"/>
        <end position="24"/>
    </location>
</feature>
<feature type="compositionally biased region" description="Low complexity" evidence="1">
    <location>
        <begin position="14"/>
        <end position="24"/>
    </location>
</feature>
<keyword evidence="3" id="KW-1185">Reference proteome</keyword>
<dbReference type="Proteomes" id="UP000515204">
    <property type="component" value="Unplaced"/>
</dbReference>
<evidence type="ECO:0000256" key="2">
    <source>
        <dbReference type="SAM" id="Phobius"/>
    </source>
</evidence>
<gene>
    <name evidence="4" type="primary">LOC106741633</name>
</gene>